<dbReference type="Gene3D" id="3.30.1370.50">
    <property type="entry name" value="R3H-like domain"/>
    <property type="match status" value="1"/>
</dbReference>
<dbReference type="InterPro" id="IPR001374">
    <property type="entry name" value="R3H_dom"/>
</dbReference>
<dbReference type="PANTHER" id="PTHR47423:SF2">
    <property type="entry name" value="PROTEIN SQS1"/>
    <property type="match status" value="1"/>
</dbReference>
<dbReference type="Pfam" id="PF01585">
    <property type="entry name" value="G-patch"/>
    <property type="match status" value="2"/>
</dbReference>
<dbReference type="InterPro" id="IPR036867">
    <property type="entry name" value="R3H_dom_sf"/>
</dbReference>
<feature type="region of interest" description="Disordered" evidence="1">
    <location>
        <begin position="288"/>
        <end position="321"/>
    </location>
</feature>
<evidence type="ECO:0000259" key="2">
    <source>
        <dbReference type="PROSITE" id="PS50174"/>
    </source>
</evidence>
<dbReference type="EMBL" id="GGEC01015313">
    <property type="protein sequence ID" value="MBW95796.1"/>
    <property type="molecule type" value="Transcribed_RNA"/>
</dbReference>
<dbReference type="SMART" id="SM00443">
    <property type="entry name" value="G_patch"/>
    <property type="match status" value="2"/>
</dbReference>
<dbReference type="SUPFAM" id="SSF82708">
    <property type="entry name" value="R3H domain"/>
    <property type="match status" value="1"/>
</dbReference>
<dbReference type="Pfam" id="PF01424">
    <property type="entry name" value="R3H"/>
    <property type="match status" value="1"/>
</dbReference>
<protein>
    <submittedName>
        <fullName evidence="4">Uncharacterized protein MANES_14G139500</fullName>
    </submittedName>
</protein>
<feature type="region of interest" description="Disordered" evidence="1">
    <location>
        <begin position="88"/>
        <end position="113"/>
    </location>
</feature>
<accession>A0A2P2JQQ1</accession>
<name>A0A2P2JQQ1_RHIMU</name>
<sequence>MDLSDRINNRSSDLDESQPVVLVDSKENQIVAYLDETPPPKPNNVDFIYDYNSSFIVGDSMHQGLGFCEESDATKDGIGYSLKHVEEGEQEGSYFNSSSSEKEIDDDKTPDDQVGGEMAVEIQSKPLRLKENAGFISIGGMKLFTEDISDEESDEDLLDDQTAELGEQAELSESDDSEDTSDCDLDIDKEVAEDYLEGIGGGDNILDATWLAGHNLDDLDDDSSSSSCLEETMEKLGGIALQEASRVFGMEKSYSKKKGPGAARDVWSSALDDLMLVKDPRTISGRKKRAVQLAHSWPSNAQKSKSSRRLPGEKKKQRKESIAIKRRERMLRRGVDLEKVNMTLEQIVLDEVDMFSFQPMHSRDCSQVQRLAAVYRLHGWSQGSGKKRFVTVTRTQHTCMPSASDKLRLEKLIGVADEDADFAVNEGSRTKLASTDRNRMKNSANRQSSGASRKQGGKKGSFANQPVTFVASGMMQSETMETTQVDSKERNELGSDASITTSAKVGAFEVHTRGFGSKMMAKMGYVEGGGLGKDGQGVAEPIEVIQRPKSLGLGVDFATTSNESANGKPQGIGTSVRHAKPQTQSFGAFEKHTKGFGSKMMARMGFVEGMGLGRDSQGIVNPLVAVRLPKSRGLGSKG</sequence>
<feature type="compositionally biased region" description="Basic and acidic residues" evidence="1">
    <location>
        <begin position="310"/>
        <end position="321"/>
    </location>
</feature>
<proteinExistence type="predicted"/>
<feature type="compositionally biased region" description="Polar residues" evidence="1">
    <location>
        <begin position="440"/>
        <end position="452"/>
    </location>
</feature>
<feature type="domain" description="R3H" evidence="3">
    <location>
        <begin position="331"/>
        <end position="396"/>
    </location>
</feature>
<dbReference type="PROSITE" id="PS50174">
    <property type="entry name" value="G_PATCH"/>
    <property type="match status" value="2"/>
</dbReference>
<dbReference type="InterPro" id="IPR000467">
    <property type="entry name" value="G_patch_dom"/>
</dbReference>
<feature type="domain" description="G-patch" evidence="2">
    <location>
        <begin position="512"/>
        <end position="558"/>
    </location>
</feature>
<evidence type="ECO:0000313" key="4">
    <source>
        <dbReference type="EMBL" id="MBW95796.1"/>
    </source>
</evidence>
<dbReference type="GO" id="GO:0003676">
    <property type="term" value="F:nucleic acid binding"/>
    <property type="evidence" value="ECO:0007669"/>
    <property type="project" value="UniProtKB-UniRule"/>
</dbReference>
<feature type="domain" description="G-patch" evidence="2">
    <location>
        <begin position="593"/>
        <end position="638"/>
    </location>
</feature>
<dbReference type="PROSITE" id="PS51061">
    <property type="entry name" value="R3H"/>
    <property type="match status" value="1"/>
</dbReference>
<organism evidence="4">
    <name type="scientific">Rhizophora mucronata</name>
    <name type="common">Asiatic mangrove</name>
    <dbReference type="NCBI Taxonomy" id="61149"/>
    <lineage>
        <taxon>Eukaryota</taxon>
        <taxon>Viridiplantae</taxon>
        <taxon>Streptophyta</taxon>
        <taxon>Embryophyta</taxon>
        <taxon>Tracheophyta</taxon>
        <taxon>Spermatophyta</taxon>
        <taxon>Magnoliopsida</taxon>
        <taxon>eudicotyledons</taxon>
        <taxon>Gunneridae</taxon>
        <taxon>Pentapetalae</taxon>
        <taxon>rosids</taxon>
        <taxon>fabids</taxon>
        <taxon>Malpighiales</taxon>
        <taxon>Rhizophoraceae</taxon>
        <taxon>Rhizophora</taxon>
    </lineage>
</organism>
<reference evidence="4" key="1">
    <citation type="submission" date="2018-02" db="EMBL/GenBank/DDBJ databases">
        <title>Rhizophora mucronata_Transcriptome.</title>
        <authorList>
            <person name="Meera S.P."/>
            <person name="Sreeshan A."/>
            <person name="Augustine A."/>
        </authorList>
    </citation>
    <scope>NUCLEOTIDE SEQUENCE</scope>
    <source>
        <tissue evidence="4">Leaf</tissue>
    </source>
</reference>
<feature type="region of interest" description="Disordered" evidence="1">
    <location>
        <begin position="428"/>
        <end position="463"/>
    </location>
</feature>
<evidence type="ECO:0000256" key="1">
    <source>
        <dbReference type="SAM" id="MobiDB-lite"/>
    </source>
</evidence>
<evidence type="ECO:0000259" key="3">
    <source>
        <dbReference type="PROSITE" id="PS51061"/>
    </source>
</evidence>
<dbReference type="PANTHER" id="PTHR47423">
    <property type="entry name" value="G-PATCH DOMAIN CONTAINING PROTEIN"/>
    <property type="match status" value="1"/>
</dbReference>
<dbReference type="AlphaFoldDB" id="A0A2P2JQQ1"/>
<feature type="compositionally biased region" description="Basic and acidic residues" evidence="1">
    <location>
        <begin position="100"/>
        <end position="111"/>
    </location>
</feature>